<keyword evidence="9" id="KW-1185">Reference proteome</keyword>
<reference evidence="8 9" key="1">
    <citation type="submission" date="2019-09" db="EMBL/GenBank/DDBJ databases">
        <title>In-depth cultivation of the pig gut microbiome towards novel bacterial diversity and tailored functional studies.</title>
        <authorList>
            <person name="Wylensek D."/>
            <person name="Hitch T.C.A."/>
            <person name="Clavel T."/>
        </authorList>
    </citation>
    <scope>NUCLEOTIDE SEQUENCE [LARGE SCALE GENOMIC DNA]</scope>
    <source>
        <strain evidence="8 9">WCA3-693-APC-4?</strain>
    </source>
</reference>
<dbReference type="Pfam" id="PF13616">
    <property type="entry name" value="Rotamase_3"/>
    <property type="match status" value="1"/>
</dbReference>
<keyword evidence="4 6" id="KW-0697">Rotamase</keyword>
<dbReference type="InterPro" id="IPR050245">
    <property type="entry name" value="PrsA_foldase"/>
</dbReference>
<evidence type="ECO:0000313" key="9">
    <source>
        <dbReference type="Proteomes" id="UP000469523"/>
    </source>
</evidence>
<comment type="caution">
    <text evidence="8">The sequence shown here is derived from an EMBL/GenBank/DDBJ whole genome shotgun (WGS) entry which is preliminary data.</text>
</comment>
<dbReference type="EC" id="5.2.1.8" evidence="2"/>
<sequence>MLLLKKINYRKILVMGLLLAMVFTIGGCTKKEDGFVAKVDGEGITTEEFESDFQVYKKIYEQRLGEGAMAEVGEDGKTLEENLKNEIVQRLIMEKIVSKEANKMNITITDEEIEEQTSSYVSMMGGQEKFDEFLENNKISQEFFKENLRKELLFNKHRETFMAETDVTEKEAKKYFEANKDDLVVIKASHILVKTEEEGKKVLERLNAGEKFDVLAQEVSIDKASAVEGGNLGYFTKGSMISEFEEAAFDLNIGEVSNLVKTEVGYHIIHLEDRKDTFEALKDDIIKLLKEQKYLEAIQGLRNSAKVKVYLDLKDSK</sequence>
<evidence type="ECO:0000256" key="1">
    <source>
        <dbReference type="ARBA" id="ARBA00000971"/>
    </source>
</evidence>
<dbReference type="Gene3D" id="3.10.50.40">
    <property type="match status" value="1"/>
</dbReference>
<evidence type="ECO:0000256" key="2">
    <source>
        <dbReference type="ARBA" id="ARBA00013194"/>
    </source>
</evidence>
<feature type="domain" description="PpiC" evidence="7">
    <location>
        <begin position="186"/>
        <end position="273"/>
    </location>
</feature>
<protein>
    <recommendedName>
        <fullName evidence="2">peptidylprolyl isomerase</fullName>
        <ecNumber evidence="2">5.2.1.8</ecNumber>
    </recommendedName>
</protein>
<dbReference type="InterPro" id="IPR023058">
    <property type="entry name" value="PPIase_PpiC_CS"/>
</dbReference>
<dbReference type="PROSITE" id="PS51257">
    <property type="entry name" value="PROKAR_LIPOPROTEIN"/>
    <property type="match status" value="1"/>
</dbReference>
<comment type="catalytic activity">
    <reaction evidence="1">
        <text>[protein]-peptidylproline (omega=180) = [protein]-peptidylproline (omega=0)</text>
        <dbReference type="Rhea" id="RHEA:16237"/>
        <dbReference type="Rhea" id="RHEA-COMP:10747"/>
        <dbReference type="Rhea" id="RHEA-COMP:10748"/>
        <dbReference type="ChEBI" id="CHEBI:83833"/>
        <dbReference type="ChEBI" id="CHEBI:83834"/>
        <dbReference type="EC" id="5.2.1.8"/>
    </reaction>
</comment>
<dbReference type="PROSITE" id="PS01096">
    <property type="entry name" value="PPIC_PPIASE_1"/>
    <property type="match status" value="1"/>
</dbReference>
<evidence type="ECO:0000256" key="4">
    <source>
        <dbReference type="ARBA" id="ARBA00023110"/>
    </source>
</evidence>
<evidence type="ECO:0000313" key="8">
    <source>
        <dbReference type="EMBL" id="MSU01046.1"/>
    </source>
</evidence>
<keyword evidence="3" id="KW-0732">Signal</keyword>
<evidence type="ECO:0000259" key="7">
    <source>
        <dbReference type="PROSITE" id="PS50198"/>
    </source>
</evidence>
<evidence type="ECO:0000256" key="6">
    <source>
        <dbReference type="PROSITE-ProRule" id="PRU00278"/>
    </source>
</evidence>
<dbReference type="PANTHER" id="PTHR47245:SF1">
    <property type="entry name" value="FOLDASE PROTEIN PRSA"/>
    <property type="match status" value="1"/>
</dbReference>
<dbReference type="InterPro" id="IPR046357">
    <property type="entry name" value="PPIase_dom_sf"/>
</dbReference>
<dbReference type="InterPro" id="IPR027304">
    <property type="entry name" value="Trigger_fact/SurA_dom_sf"/>
</dbReference>
<gene>
    <name evidence="8" type="ORF">FYJ83_06145</name>
</gene>
<dbReference type="PANTHER" id="PTHR47245">
    <property type="entry name" value="PEPTIDYLPROLYL ISOMERASE"/>
    <property type="match status" value="1"/>
</dbReference>
<dbReference type="EMBL" id="VUNQ01000010">
    <property type="protein sequence ID" value="MSU01046.1"/>
    <property type="molecule type" value="Genomic_DNA"/>
</dbReference>
<name>A0A6N7XH87_9FIRM</name>
<dbReference type="Pfam" id="PF13624">
    <property type="entry name" value="SurA_N_3"/>
    <property type="match status" value="1"/>
</dbReference>
<keyword evidence="5 6" id="KW-0413">Isomerase</keyword>
<evidence type="ECO:0000256" key="5">
    <source>
        <dbReference type="ARBA" id="ARBA00023235"/>
    </source>
</evidence>
<dbReference type="GO" id="GO:0003755">
    <property type="term" value="F:peptidyl-prolyl cis-trans isomerase activity"/>
    <property type="evidence" value="ECO:0007669"/>
    <property type="project" value="UniProtKB-KW"/>
</dbReference>
<dbReference type="InterPro" id="IPR000297">
    <property type="entry name" value="PPIase_PpiC"/>
</dbReference>
<dbReference type="SUPFAM" id="SSF54534">
    <property type="entry name" value="FKBP-like"/>
    <property type="match status" value="1"/>
</dbReference>
<dbReference type="Proteomes" id="UP000469523">
    <property type="component" value="Unassembled WGS sequence"/>
</dbReference>
<dbReference type="Gene3D" id="1.10.4030.10">
    <property type="entry name" value="Porin chaperone SurA, peptide-binding domain"/>
    <property type="match status" value="1"/>
</dbReference>
<evidence type="ECO:0000256" key="3">
    <source>
        <dbReference type="ARBA" id="ARBA00022729"/>
    </source>
</evidence>
<dbReference type="PROSITE" id="PS50198">
    <property type="entry name" value="PPIC_PPIASE_2"/>
    <property type="match status" value="1"/>
</dbReference>
<dbReference type="AlphaFoldDB" id="A0A6N7XH87"/>
<proteinExistence type="predicted"/>
<organism evidence="8 9">
    <name type="scientific">Tissierella pigra</name>
    <dbReference type="NCBI Taxonomy" id="2607614"/>
    <lineage>
        <taxon>Bacteria</taxon>
        <taxon>Bacillati</taxon>
        <taxon>Bacillota</taxon>
        <taxon>Tissierellia</taxon>
        <taxon>Tissierellales</taxon>
        <taxon>Tissierellaceae</taxon>
        <taxon>Tissierella</taxon>
    </lineage>
</organism>
<accession>A0A6N7XH87</accession>
<dbReference type="SUPFAM" id="SSF109998">
    <property type="entry name" value="Triger factor/SurA peptide-binding domain-like"/>
    <property type="match status" value="1"/>
</dbReference>